<comment type="caution">
    <text evidence="2">The sequence shown here is derived from an EMBL/GenBank/DDBJ whole genome shotgun (WGS) entry which is preliminary data.</text>
</comment>
<dbReference type="EMBL" id="CAJOBI010113059">
    <property type="protein sequence ID" value="CAF4642308.1"/>
    <property type="molecule type" value="Genomic_DNA"/>
</dbReference>
<protein>
    <submittedName>
        <fullName evidence="2">Uncharacterized protein</fullName>
    </submittedName>
</protein>
<sequence length="272" mass="31899">MGKFIVDTFTILIDFFYSYPSSFIDKIFRKFFSGYISSRSFLPFIDNEDQFLHMRIALSGQPSRQQSQVEMRIASLTTNNEHLIEELEKKQEVPIQEKKKPNEFQNKLIIHYTHEKRFNTLQILFRISQLMSPLAGTKRVLVAITHPRQSQVALSAATADIDNDPDADDTKQPNESTTKLDTATITNYQEKLFIHYTHEKRFNVFKRDMHHVYEDTFKSTPAMYTNLIVGNRNRRQASDELIHKRPTKAFLLNEITQGKHQNQIQKKPILYI</sequence>
<evidence type="ECO:0000256" key="1">
    <source>
        <dbReference type="SAM" id="MobiDB-lite"/>
    </source>
</evidence>
<dbReference type="Proteomes" id="UP000676336">
    <property type="component" value="Unassembled WGS sequence"/>
</dbReference>
<gene>
    <name evidence="2" type="ORF">SMN809_LOCUS40742</name>
</gene>
<proteinExistence type="predicted"/>
<dbReference type="AlphaFoldDB" id="A0A8S2ZNR0"/>
<reference evidence="2" key="1">
    <citation type="submission" date="2021-02" db="EMBL/GenBank/DDBJ databases">
        <authorList>
            <person name="Nowell W R."/>
        </authorList>
    </citation>
    <scope>NUCLEOTIDE SEQUENCE</scope>
</reference>
<evidence type="ECO:0000313" key="3">
    <source>
        <dbReference type="Proteomes" id="UP000676336"/>
    </source>
</evidence>
<organism evidence="2 3">
    <name type="scientific">Rotaria magnacalcarata</name>
    <dbReference type="NCBI Taxonomy" id="392030"/>
    <lineage>
        <taxon>Eukaryota</taxon>
        <taxon>Metazoa</taxon>
        <taxon>Spiralia</taxon>
        <taxon>Gnathifera</taxon>
        <taxon>Rotifera</taxon>
        <taxon>Eurotatoria</taxon>
        <taxon>Bdelloidea</taxon>
        <taxon>Philodinida</taxon>
        <taxon>Philodinidae</taxon>
        <taxon>Rotaria</taxon>
    </lineage>
</organism>
<evidence type="ECO:0000313" key="2">
    <source>
        <dbReference type="EMBL" id="CAF4642308.1"/>
    </source>
</evidence>
<name>A0A8S2ZNR0_9BILA</name>
<accession>A0A8S2ZNR0</accession>
<feature type="region of interest" description="Disordered" evidence="1">
    <location>
        <begin position="155"/>
        <end position="179"/>
    </location>
</feature>